<gene>
    <name evidence="3" type="ORF">EI546_15460</name>
</gene>
<dbReference type="OrthoDB" id="9814896at2"/>
<dbReference type="KEGG" id="aev:EI546_15460"/>
<dbReference type="GO" id="GO:0016791">
    <property type="term" value="F:phosphatase activity"/>
    <property type="evidence" value="ECO:0007669"/>
    <property type="project" value="TreeGrafter"/>
</dbReference>
<sequence length="195" mass="22407">MKKIALIVIAIILIIAGKYVYDTNIKHNFKPVTEGKVYKSGTLPPDELPEYIEKYNIKSVIDLRFPGTDDLINNPEIPEQLLAEKNALEKIPGVNYYNIGSEQIPEDETVERFLKVMDDSLNYPVLIHCHHGEGRAVLFSAIYRMEYEDMPNEEARENSRVIVKFGNFDHGTAKGEYVKNYKRRRLSEKNASLSE</sequence>
<feature type="domain" description="Tyrosine specific protein phosphatases" evidence="2">
    <location>
        <begin position="111"/>
        <end position="160"/>
    </location>
</feature>
<dbReference type="PROSITE" id="PS50056">
    <property type="entry name" value="TYR_PHOSPHATASE_2"/>
    <property type="match status" value="1"/>
</dbReference>
<dbReference type="InterPro" id="IPR029021">
    <property type="entry name" value="Prot-tyrosine_phosphatase-like"/>
</dbReference>
<name>A0A410G773_9FLAO</name>
<dbReference type="RefSeq" id="WP_128251388.1">
    <property type="nucleotide sequence ID" value="NZ_CP034951.1"/>
</dbReference>
<protein>
    <submittedName>
        <fullName evidence="3">Protein phosphatase</fullName>
    </submittedName>
</protein>
<dbReference type="InterPro" id="IPR055214">
    <property type="entry name" value="PTP-NADK"/>
</dbReference>
<organism evidence="3 4">
    <name type="scientific">Aequorivita ciconiae</name>
    <dbReference type="NCBI Taxonomy" id="2494375"/>
    <lineage>
        <taxon>Bacteria</taxon>
        <taxon>Pseudomonadati</taxon>
        <taxon>Bacteroidota</taxon>
        <taxon>Flavobacteriia</taxon>
        <taxon>Flavobacteriales</taxon>
        <taxon>Flavobacteriaceae</taxon>
        <taxon>Aequorivita</taxon>
    </lineage>
</organism>
<dbReference type="SUPFAM" id="SSF52799">
    <property type="entry name" value="(Phosphotyrosine protein) phosphatases II"/>
    <property type="match status" value="1"/>
</dbReference>
<dbReference type="Gene3D" id="3.90.190.10">
    <property type="entry name" value="Protein tyrosine phosphatase superfamily"/>
    <property type="match status" value="1"/>
</dbReference>
<dbReference type="Pfam" id="PF22741">
    <property type="entry name" value="PTP-NADK"/>
    <property type="match status" value="1"/>
</dbReference>
<evidence type="ECO:0000313" key="3">
    <source>
        <dbReference type="EMBL" id="QAA83025.1"/>
    </source>
</evidence>
<comment type="similarity">
    <text evidence="1">Belongs to the protein-tyrosine phosphatase family.</text>
</comment>
<dbReference type="PANTHER" id="PTHR31126:SF1">
    <property type="entry name" value="TYROSINE SPECIFIC PROTEIN PHOSPHATASES DOMAIN-CONTAINING PROTEIN"/>
    <property type="match status" value="1"/>
</dbReference>
<dbReference type="InterPro" id="IPR000387">
    <property type="entry name" value="Tyr_Pase_dom"/>
</dbReference>
<dbReference type="EMBL" id="CP034951">
    <property type="protein sequence ID" value="QAA83025.1"/>
    <property type="molecule type" value="Genomic_DNA"/>
</dbReference>
<evidence type="ECO:0000313" key="4">
    <source>
        <dbReference type="Proteomes" id="UP000285517"/>
    </source>
</evidence>
<reference evidence="3 4" key="1">
    <citation type="submission" date="2019-01" db="EMBL/GenBank/DDBJ databases">
        <title>Complete genome sequencing of Aequorivita sp. H23M31.</title>
        <authorList>
            <person name="Bae J.-W."/>
        </authorList>
    </citation>
    <scope>NUCLEOTIDE SEQUENCE [LARGE SCALE GENOMIC DNA]</scope>
    <source>
        <strain evidence="3 4">H23M31</strain>
    </source>
</reference>
<evidence type="ECO:0000256" key="1">
    <source>
        <dbReference type="ARBA" id="ARBA00009580"/>
    </source>
</evidence>
<dbReference type="AlphaFoldDB" id="A0A410G773"/>
<keyword evidence="4" id="KW-1185">Reference proteome</keyword>
<accession>A0A410G773</accession>
<dbReference type="CDD" id="cd14529">
    <property type="entry name" value="TpbA-like"/>
    <property type="match status" value="1"/>
</dbReference>
<dbReference type="Proteomes" id="UP000285517">
    <property type="component" value="Chromosome"/>
</dbReference>
<dbReference type="PANTHER" id="PTHR31126">
    <property type="entry name" value="TYROSINE-PROTEIN PHOSPHATASE"/>
    <property type="match status" value="1"/>
</dbReference>
<proteinExistence type="inferred from homology"/>
<evidence type="ECO:0000259" key="2">
    <source>
        <dbReference type="PROSITE" id="PS50056"/>
    </source>
</evidence>